<comment type="caution">
    <text evidence="2">The sequence shown here is derived from an EMBL/GenBank/DDBJ whole genome shotgun (WGS) entry which is preliminary data.</text>
</comment>
<feature type="region of interest" description="Disordered" evidence="1">
    <location>
        <begin position="48"/>
        <end position="74"/>
    </location>
</feature>
<accession>A0AAW0CU25</accession>
<reference evidence="2 3" key="1">
    <citation type="submission" date="2024-01" db="EMBL/GenBank/DDBJ databases">
        <title>A draft genome for a cacao thread blight-causing isolate of Paramarasmius palmivorus.</title>
        <authorList>
            <person name="Baruah I.K."/>
            <person name="Bukari Y."/>
            <person name="Amoako-Attah I."/>
            <person name="Meinhardt L.W."/>
            <person name="Bailey B.A."/>
            <person name="Cohen S.P."/>
        </authorList>
    </citation>
    <scope>NUCLEOTIDE SEQUENCE [LARGE SCALE GENOMIC DNA]</scope>
    <source>
        <strain evidence="2 3">GH-12</strain>
    </source>
</reference>
<sequence>METISEHSAIRITGGGKIKAWVTYALEYLENEENNAKPLVLHTLPAQPKSRSDVADAENPTSSDKPQVPNVTHTTSTIPRLISVVEIIKREYIKLLGQKQSSRLTGLHQYNEFGCLEELGILDNPGASANTEEQRAEQLKMALEGKNYPKQKQTPYMKVWLSHNEIPGLVEKGATYQSPLKRKLSKSAKARAKKRQKKDAAEKQASGSNAS</sequence>
<dbReference type="EMBL" id="JAYKXP010000032">
    <property type="protein sequence ID" value="KAK7041680.1"/>
    <property type="molecule type" value="Genomic_DNA"/>
</dbReference>
<proteinExistence type="predicted"/>
<name>A0AAW0CU25_9AGAR</name>
<dbReference type="Proteomes" id="UP001383192">
    <property type="component" value="Unassembled WGS sequence"/>
</dbReference>
<organism evidence="2 3">
    <name type="scientific">Paramarasmius palmivorus</name>
    <dbReference type="NCBI Taxonomy" id="297713"/>
    <lineage>
        <taxon>Eukaryota</taxon>
        <taxon>Fungi</taxon>
        <taxon>Dikarya</taxon>
        <taxon>Basidiomycota</taxon>
        <taxon>Agaricomycotina</taxon>
        <taxon>Agaricomycetes</taxon>
        <taxon>Agaricomycetidae</taxon>
        <taxon>Agaricales</taxon>
        <taxon>Marasmiineae</taxon>
        <taxon>Marasmiaceae</taxon>
        <taxon>Paramarasmius</taxon>
    </lineage>
</organism>
<keyword evidence="3" id="KW-1185">Reference proteome</keyword>
<feature type="compositionally biased region" description="Basic residues" evidence="1">
    <location>
        <begin position="180"/>
        <end position="197"/>
    </location>
</feature>
<gene>
    <name evidence="2" type="ORF">VNI00_008969</name>
</gene>
<evidence type="ECO:0000313" key="2">
    <source>
        <dbReference type="EMBL" id="KAK7041680.1"/>
    </source>
</evidence>
<evidence type="ECO:0000256" key="1">
    <source>
        <dbReference type="SAM" id="MobiDB-lite"/>
    </source>
</evidence>
<protein>
    <submittedName>
        <fullName evidence="2">Uncharacterized protein</fullName>
    </submittedName>
</protein>
<feature type="region of interest" description="Disordered" evidence="1">
    <location>
        <begin position="180"/>
        <end position="211"/>
    </location>
</feature>
<dbReference type="AlphaFoldDB" id="A0AAW0CU25"/>
<feature type="compositionally biased region" description="Polar residues" evidence="1">
    <location>
        <begin position="59"/>
        <end position="74"/>
    </location>
</feature>
<evidence type="ECO:0000313" key="3">
    <source>
        <dbReference type="Proteomes" id="UP001383192"/>
    </source>
</evidence>